<dbReference type="RefSeq" id="WP_271427511.1">
    <property type="nucleotide sequence ID" value="NZ_JAQIPB010000002.1"/>
</dbReference>
<comment type="caution">
    <text evidence="2">The sequence shown here is derived from an EMBL/GenBank/DDBJ whole genome shotgun (WGS) entry which is preliminary data.</text>
</comment>
<evidence type="ECO:0000313" key="3">
    <source>
        <dbReference type="Proteomes" id="UP001212602"/>
    </source>
</evidence>
<dbReference type="InterPro" id="IPR036365">
    <property type="entry name" value="PGBD-like_sf"/>
</dbReference>
<evidence type="ECO:0000313" key="2">
    <source>
        <dbReference type="EMBL" id="MDA7416285.1"/>
    </source>
</evidence>
<dbReference type="AlphaFoldDB" id="A0AAE3SZ83"/>
<dbReference type="InterPro" id="IPR036366">
    <property type="entry name" value="PGBDSf"/>
</dbReference>
<keyword evidence="1" id="KW-0812">Transmembrane</keyword>
<name>A0AAE3SZ83_9BURK</name>
<keyword evidence="1" id="KW-0472">Membrane</keyword>
<evidence type="ECO:0008006" key="4">
    <source>
        <dbReference type="Google" id="ProtNLM"/>
    </source>
</evidence>
<dbReference type="Proteomes" id="UP001212602">
    <property type="component" value="Unassembled WGS sequence"/>
</dbReference>
<reference evidence="2" key="1">
    <citation type="submission" date="2023-01" db="EMBL/GenBank/DDBJ databases">
        <title>Xenophilus mangrovi sp. nov., isolated from soil of Mangrove nature reserve.</title>
        <authorList>
            <person name="Xu S."/>
            <person name="Liu Z."/>
            <person name="Xu Y."/>
        </authorList>
    </citation>
    <scope>NUCLEOTIDE SEQUENCE</scope>
    <source>
        <strain evidence="2">YW8</strain>
    </source>
</reference>
<gene>
    <name evidence="2" type="ORF">PGB34_07900</name>
</gene>
<accession>A0AAE3SZ83</accession>
<dbReference type="Gene3D" id="1.10.101.10">
    <property type="entry name" value="PGBD-like superfamily/PGBD"/>
    <property type="match status" value="1"/>
</dbReference>
<protein>
    <recommendedName>
        <fullName evidence="4">Peptidoglycan binding-like domain-containing protein</fullName>
    </recommendedName>
</protein>
<evidence type="ECO:0000256" key="1">
    <source>
        <dbReference type="SAM" id="Phobius"/>
    </source>
</evidence>
<keyword evidence="3" id="KW-1185">Reference proteome</keyword>
<organism evidence="2 3">
    <name type="scientific">Xenophilus arseniciresistens</name>
    <dbReference type="NCBI Taxonomy" id="1283306"/>
    <lineage>
        <taxon>Bacteria</taxon>
        <taxon>Pseudomonadati</taxon>
        <taxon>Pseudomonadota</taxon>
        <taxon>Betaproteobacteria</taxon>
        <taxon>Burkholderiales</taxon>
        <taxon>Comamonadaceae</taxon>
        <taxon>Xenophilus</taxon>
    </lineage>
</organism>
<dbReference type="SUPFAM" id="SSF47090">
    <property type="entry name" value="PGBD-like"/>
    <property type="match status" value="1"/>
</dbReference>
<proteinExistence type="predicted"/>
<feature type="transmembrane region" description="Helical" evidence="1">
    <location>
        <begin position="165"/>
        <end position="189"/>
    </location>
</feature>
<dbReference type="EMBL" id="JAQIPB010000002">
    <property type="protein sequence ID" value="MDA7416285.1"/>
    <property type="molecule type" value="Genomic_DNA"/>
</dbReference>
<sequence>MSISASVGRGGVNRFADVVHVQGLLNEWALASGGALLVVDGLVGPKTIGAILGYQGGHGCVKDGRVDPAGATLKALQGTDPDQPCRPIARAIVELCDSTLARLPAVGMPLNQQSFVGLRTKLSQTASALRPYVAVGSAAGSARPVFAFAAFPVGPVLPLVQFAPAVAIVQFMLALMAAVIAIMMLQALAPHVGPAASKLAAELEARRQILMSALAEAMVRFIIFVNDIQRALERCRPQGNLNNNPECARALEKAARILKNLLFKLEALKFLWNKGAGGTVPNIADFRNARQLVEELQALATEMQAAVAEVIGRCKCNLLIT</sequence>
<keyword evidence="1" id="KW-1133">Transmembrane helix</keyword>